<comment type="caution">
    <text evidence="1">The sequence shown here is derived from an EMBL/GenBank/DDBJ whole genome shotgun (WGS) entry which is preliminary data.</text>
</comment>
<protein>
    <submittedName>
        <fullName evidence="1">SAM-dependent methyltransferase</fullName>
    </submittedName>
</protein>
<name>A0ABR8X6H9_9MICO</name>
<evidence type="ECO:0000313" key="1">
    <source>
        <dbReference type="EMBL" id="MBD8024932.1"/>
    </source>
</evidence>
<dbReference type="SUPFAM" id="SSF53335">
    <property type="entry name" value="S-adenosyl-L-methionine-dependent methyltransferases"/>
    <property type="match status" value="1"/>
</dbReference>
<keyword evidence="1" id="KW-0808">Transferase</keyword>
<gene>
    <name evidence="1" type="ORF">H9622_15210</name>
</gene>
<keyword evidence="1" id="KW-0489">Methyltransferase</keyword>
<organism evidence="1 2">
    <name type="scientific">Microbacterium gallinarum</name>
    <dbReference type="NCBI Taxonomy" id="2762209"/>
    <lineage>
        <taxon>Bacteria</taxon>
        <taxon>Bacillati</taxon>
        <taxon>Actinomycetota</taxon>
        <taxon>Actinomycetes</taxon>
        <taxon>Micrococcales</taxon>
        <taxon>Microbacteriaceae</taxon>
        <taxon>Microbacterium</taxon>
    </lineage>
</organism>
<dbReference type="Gene3D" id="3.40.50.150">
    <property type="entry name" value="Vaccinia Virus protein VP39"/>
    <property type="match status" value="1"/>
</dbReference>
<dbReference type="EMBL" id="JACSPM010000007">
    <property type="protein sequence ID" value="MBD8024932.1"/>
    <property type="molecule type" value="Genomic_DNA"/>
</dbReference>
<dbReference type="Proteomes" id="UP000602532">
    <property type="component" value="Unassembled WGS sequence"/>
</dbReference>
<dbReference type="CDD" id="cd02440">
    <property type="entry name" value="AdoMet_MTases"/>
    <property type="match status" value="1"/>
</dbReference>
<reference evidence="1 2" key="1">
    <citation type="submission" date="2020-08" db="EMBL/GenBank/DDBJ databases">
        <title>A Genomic Blueprint of the Chicken Gut Microbiome.</title>
        <authorList>
            <person name="Gilroy R."/>
            <person name="Ravi A."/>
            <person name="Getino M."/>
            <person name="Pursley I."/>
            <person name="Horton D.L."/>
            <person name="Alikhan N.-F."/>
            <person name="Baker D."/>
            <person name="Gharbi K."/>
            <person name="Hall N."/>
            <person name="Watson M."/>
            <person name="Adriaenssens E.M."/>
            <person name="Foster-Nyarko E."/>
            <person name="Jarju S."/>
            <person name="Secka A."/>
            <person name="Antonio M."/>
            <person name="Oren A."/>
            <person name="Chaudhuri R."/>
            <person name="La Ragione R.M."/>
            <person name="Hildebrand F."/>
            <person name="Pallen M.J."/>
        </authorList>
    </citation>
    <scope>NUCLEOTIDE SEQUENCE [LARGE SCALE GENOMIC DNA]</scope>
    <source>
        <strain evidence="1 2">Sa1CUA4</strain>
    </source>
</reference>
<proteinExistence type="predicted"/>
<dbReference type="GO" id="GO:0032259">
    <property type="term" value="P:methylation"/>
    <property type="evidence" value="ECO:0007669"/>
    <property type="project" value="UniProtKB-KW"/>
</dbReference>
<dbReference type="GO" id="GO:0008168">
    <property type="term" value="F:methyltransferase activity"/>
    <property type="evidence" value="ECO:0007669"/>
    <property type="project" value="UniProtKB-KW"/>
</dbReference>
<accession>A0ABR8X6H9</accession>
<dbReference type="InterPro" id="IPR029063">
    <property type="entry name" value="SAM-dependent_MTases_sf"/>
</dbReference>
<sequence length="155" mass="16476">MPGPPSGYDREFDDRFARRLAREYRRDGLTASAQLILDFAASVGLEGASVLEIGGGIGDIQLEALKRGAAHTTNVELSSAYEPEAARLLDEAGLRGRATRVLGVDVAGEPEAVEPADIVVLHRVVCCYPDYRGLLGAAADHGRRAVVFSHPGHGL</sequence>
<keyword evidence="2" id="KW-1185">Reference proteome</keyword>
<evidence type="ECO:0000313" key="2">
    <source>
        <dbReference type="Proteomes" id="UP000602532"/>
    </source>
</evidence>